<keyword evidence="2" id="KW-0863">Zinc-finger</keyword>
<sequence length="118" mass="13645">MNLKIREKGSVKMKKVEVKGVKVDKQTRCEHYHTEKDIIAIKFKCCNTYYPCHLCHEEVAGHESVIWKREERGQKAILCGVCKTELTINAYVNSGSKCPVCKSSFNEGCQTHYHLYFE</sequence>
<evidence type="ECO:0000256" key="2">
    <source>
        <dbReference type="ARBA" id="ARBA00022771"/>
    </source>
</evidence>
<name>A0ABV6NHY4_9BACI</name>
<dbReference type="PROSITE" id="PS51266">
    <property type="entry name" value="ZF_CHY"/>
    <property type="match status" value="1"/>
</dbReference>
<dbReference type="InterPro" id="IPR008913">
    <property type="entry name" value="Znf_CHY"/>
</dbReference>
<evidence type="ECO:0000313" key="5">
    <source>
        <dbReference type="EMBL" id="MFC0560367.1"/>
    </source>
</evidence>
<dbReference type="PIRSF" id="PIRSF017292">
    <property type="entry name" value="UCP017292_Znf_CHY"/>
    <property type="match status" value="1"/>
</dbReference>
<reference evidence="5 6" key="1">
    <citation type="submission" date="2024-09" db="EMBL/GenBank/DDBJ databases">
        <authorList>
            <person name="Sun Q."/>
            <person name="Mori K."/>
        </authorList>
    </citation>
    <scope>NUCLEOTIDE SEQUENCE [LARGE SCALE GENOMIC DNA]</scope>
    <source>
        <strain evidence="5 6">NCAIM B.02301</strain>
    </source>
</reference>
<dbReference type="InterPro" id="IPR037274">
    <property type="entry name" value="Znf_CHY_sf"/>
</dbReference>
<dbReference type="Pfam" id="PF05495">
    <property type="entry name" value="zf-CHY"/>
    <property type="match status" value="1"/>
</dbReference>
<evidence type="ECO:0000256" key="1">
    <source>
        <dbReference type="ARBA" id="ARBA00022723"/>
    </source>
</evidence>
<proteinExistence type="predicted"/>
<dbReference type="InterPro" id="IPR016694">
    <property type="entry name" value="UCP017292"/>
</dbReference>
<gene>
    <name evidence="5" type="ORF">ACFFH4_15265</name>
</gene>
<accession>A0ABV6NHY4</accession>
<dbReference type="SUPFAM" id="SSF161219">
    <property type="entry name" value="CHY zinc finger-like"/>
    <property type="match status" value="1"/>
</dbReference>
<evidence type="ECO:0000256" key="3">
    <source>
        <dbReference type="ARBA" id="ARBA00022833"/>
    </source>
</evidence>
<dbReference type="InterPro" id="IPR052604">
    <property type="entry name" value="Mito_Tim_assembly_helper"/>
</dbReference>
<dbReference type="PANTHER" id="PTHR28082">
    <property type="entry name" value="ZINC FINGER PROTEIN"/>
    <property type="match status" value="1"/>
</dbReference>
<feature type="domain" description="CHY-type" evidence="4">
    <location>
        <begin position="22"/>
        <end position="111"/>
    </location>
</feature>
<dbReference type="Proteomes" id="UP001589833">
    <property type="component" value="Unassembled WGS sequence"/>
</dbReference>
<dbReference type="EMBL" id="JBHLTR010000022">
    <property type="protein sequence ID" value="MFC0560367.1"/>
    <property type="molecule type" value="Genomic_DNA"/>
</dbReference>
<evidence type="ECO:0000313" key="6">
    <source>
        <dbReference type="Proteomes" id="UP001589833"/>
    </source>
</evidence>
<organism evidence="5 6">
    <name type="scientific">Halalkalibacter alkalisediminis</name>
    <dbReference type="NCBI Taxonomy" id="935616"/>
    <lineage>
        <taxon>Bacteria</taxon>
        <taxon>Bacillati</taxon>
        <taxon>Bacillota</taxon>
        <taxon>Bacilli</taxon>
        <taxon>Bacillales</taxon>
        <taxon>Bacillaceae</taxon>
        <taxon>Halalkalibacter</taxon>
    </lineage>
</organism>
<keyword evidence="1" id="KW-0479">Metal-binding</keyword>
<protein>
    <submittedName>
        <fullName evidence="5">CHY zinc finger protein</fullName>
    </submittedName>
</protein>
<comment type="caution">
    <text evidence="5">The sequence shown here is derived from an EMBL/GenBank/DDBJ whole genome shotgun (WGS) entry which is preliminary data.</text>
</comment>
<dbReference type="PANTHER" id="PTHR28082:SF1">
    <property type="entry name" value="HELPER OF TIM PROTEIN 13"/>
    <property type="match status" value="1"/>
</dbReference>
<keyword evidence="3" id="KW-0862">Zinc</keyword>
<dbReference type="RefSeq" id="WP_273847169.1">
    <property type="nucleotide sequence ID" value="NZ_JAQQWT010000023.1"/>
</dbReference>
<keyword evidence="6" id="KW-1185">Reference proteome</keyword>
<evidence type="ECO:0000259" key="4">
    <source>
        <dbReference type="PROSITE" id="PS51266"/>
    </source>
</evidence>